<accession>A0A395I6I9</accession>
<evidence type="ECO:0000256" key="1">
    <source>
        <dbReference type="SAM" id="MobiDB-lite"/>
    </source>
</evidence>
<evidence type="ECO:0000313" key="3">
    <source>
        <dbReference type="EMBL" id="RAL15455.1"/>
    </source>
</evidence>
<proteinExistence type="predicted"/>
<evidence type="ECO:0000256" key="2">
    <source>
        <dbReference type="SAM" id="SignalP"/>
    </source>
</evidence>
<feature type="compositionally biased region" description="Polar residues" evidence="1">
    <location>
        <begin position="130"/>
        <end position="160"/>
    </location>
</feature>
<dbReference type="Proteomes" id="UP000248961">
    <property type="component" value="Unassembled WGS sequence"/>
</dbReference>
<dbReference type="AlphaFoldDB" id="A0A395I6I9"/>
<feature type="compositionally biased region" description="Low complexity" evidence="1">
    <location>
        <begin position="71"/>
        <end position="83"/>
    </location>
</feature>
<evidence type="ECO:0008006" key="5">
    <source>
        <dbReference type="Google" id="ProtNLM"/>
    </source>
</evidence>
<feature type="compositionally biased region" description="Low complexity" evidence="1">
    <location>
        <begin position="161"/>
        <end position="212"/>
    </location>
</feature>
<feature type="chain" id="PRO_5017423599" description="GPI anchored protein" evidence="2">
    <location>
        <begin position="25"/>
        <end position="236"/>
    </location>
</feature>
<dbReference type="OrthoDB" id="4508763at2759"/>
<evidence type="ECO:0000313" key="4">
    <source>
        <dbReference type="Proteomes" id="UP000248961"/>
    </source>
</evidence>
<dbReference type="RefSeq" id="XP_025554609.1">
    <property type="nucleotide sequence ID" value="XM_025690584.1"/>
</dbReference>
<organism evidence="3 4">
    <name type="scientific">Aspergillus homomorphus (strain CBS 101889)</name>
    <dbReference type="NCBI Taxonomy" id="1450537"/>
    <lineage>
        <taxon>Eukaryota</taxon>
        <taxon>Fungi</taxon>
        <taxon>Dikarya</taxon>
        <taxon>Ascomycota</taxon>
        <taxon>Pezizomycotina</taxon>
        <taxon>Eurotiomycetes</taxon>
        <taxon>Eurotiomycetidae</taxon>
        <taxon>Eurotiales</taxon>
        <taxon>Aspergillaceae</taxon>
        <taxon>Aspergillus</taxon>
        <taxon>Aspergillus subgen. Circumdati</taxon>
    </lineage>
</organism>
<feature type="signal peptide" evidence="2">
    <location>
        <begin position="1"/>
        <end position="24"/>
    </location>
</feature>
<sequence>MFFKVPLKFAVLLTVWFFATMTLATETFANVGNVYDDEVLIAIPIAKRELDPRDVTIIKTICETSTSVISATAPANPPAAGTTVVELPPANPTGQPSSPSESHGAPPAHPTTVPGTVVLPPVTSKPEGVSPTSAPGTTVQPPVTSKTEAVSSPTSNTQATHSVPYTSASHSSSPVSSSAQNVTHSATTLTTGATSTSAASSTHTTAPPSSAATGLNGMRSAAILAFVATFVVFFSI</sequence>
<feature type="compositionally biased region" description="Polar residues" evidence="1">
    <location>
        <begin position="92"/>
        <end position="101"/>
    </location>
</feature>
<dbReference type="STRING" id="1450537.A0A395I6I9"/>
<feature type="region of interest" description="Disordered" evidence="1">
    <location>
        <begin position="71"/>
        <end position="212"/>
    </location>
</feature>
<reference evidence="3 4" key="1">
    <citation type="submission" date="2018-02" db="EMBL/GenBank/DDBJ databases">
        <title>The genomes of Aspergillus section Nigri reveals drivers in fungal speciation.</title>
        <authorList>
            <consortium name="DOE Joint Genome Institute"/>
            <person name="Vesth T.C."/>
            <person name="Nybo J."/>
            <person name="Theobald S."/>
            <person name="Brandl J."/>
            <person name="Frisvad J.C."/>
            <person name="Nielsen K.F."/>
            <person name="Lyhne E.K."/>
            <person name="Kogle M.E."/>
            <person name="Kuo A."/>
            <person name="Riley R."/>
            <person name="Clum A."/>
            <person name="Nolan M."/>
            <person name="Lipzen A."/>
            <person name="Salamov A."/>
            <person name="Henrissat B."/>
            <person name="Wiebenga A."/>
            <person name="De vries R.P."/>
            <person name="Grigoriev I.V."/>
            <person name="Mortensen U.H."/>
            <person name="Andersen M.R."/>
            <person name="Baker S.E."/>
        </authorList>
    </citation>
    <scope>NUCLEOTIDE SEQUENCE [LARGE SCALE GENOMIC DNA]</scope>
    <source>
        <strain evidence="3 4">CBS 101889</strain>
    </source>
</reference>
<dbReference type="VEuPathDB" id="FungiDB:BO97DRAFT_212557"/>
<keyword evidence="2" id="KW-0732">Signal</keyword>
<name>A0A395I6I9_ASPHC</name>
<feature type="compositionally biased region" description="Low complexity" evidence="1">
    <location>
        <begin position="110"/>
        <end position="122"/>
    </location>
</feature>
<dbReference type="GeneID" id="37194873"/>
<keyword evidence="4" id="KW-1185">Reference proteome</keyword>
<dbReference type="EMBL" id="KZ824271">
    <property type="protein sequence ID" value="RAL15455.1"/>
    <property type="molecule type" value="Genomic_DNA"/>
</dbReference>
<protein>
    <recommendedName>
        <fullName evidence="5">GPI anchored protein</fullName>
    </recommendedName>
</protein>
<gene>
    <name evidence="3" type="ORF">BO97DRAFT_212557</name>
</gene>